<comment type="caution">
    <text evidence="6">Lacks conserved residue(s) required for the propagation of feature annotation.</text>
</comment>
<evidence type="ECO:0000313" key="8">
    <source>
        <dbReference type="EMBL" id="JAT43053.1"/>
    </source>
</evidence>
<evidence type="ECO:0000259" key="7">
    <source>
        <dbReference type="PROSITE" id="PS51635"/>
    </source>
</evidence>
<evidence type="ECO:0000256" key="1">
    <source>
        <dbReference type="ARBA" id="ARBA00010240"/>
    </source>
</evidence>
<dbReference type="AlphaFoldDB" id="A0A1D1XL01"/>
<reference evidence="8" key="1">
    <citation type="submission" date="2015-07" db="EMBL/GenBank/DDBJ databases">
        <title>Transcriptome Assembly of Anthurium amnicola.</title>
        <authorList>
            <person name="Suzuki J."/>
        </authorList>
    </citation>
    <scope>NUCLEOTIDE SEQUENCE</scope>
</reference>
<feature type="non-terminal residue" evidence="8">
    <location>
        <position position="1"/>
    </location>
</feature>
<protein>
    <submittedName>
        <fullName evidence="8">Patatin group A-3</fullName>
    </submittedName>
</protein>
<dbReference type="EMBL" id="GDJX01024883">
    <property type="protein sequence ID" value="JAT43053.1"/>
    <property type="molecule type" value="Transcribed_RNA"/>
</dbReference>
<dbReference type="GO" id="GO:0016787">
    <property type="term" value="F:hydrolase activity"/>
    <property type="evidence" value="ECO:0007669"/>
    <property type="project" value="UniProtKB-KW"/>
</dbReference>
<dbReference type="PANTHER" id="PTHR32241">
    <property type="entry name" value="PATATIN-LIKE PROTEIN 6"/>
    <property type="match status" value="1"/>
</dbReference>
<organism evidence="8">
    <name type="scientific">Anthurium amnicola</name>
    <dbReference type="NCBI Taxonomy" id="1678845"/>
    <lineage>
        <taxon>Eukaryota</taxon>
        <taxon>Viridiplantae</taxon>
        <taxon>Streptophyta</taxon>
        <taxon>Embryophyta</taxon>
        <taxon>Tracheophyta</taxon>
        <taxon>Spermatophyta</taxon>
        <taxon>Magnoliopsida</taxon>
        <taxon>Liliopsida</taxon>
        <taxon>Araceae</taxon>
        <taxon>Pothoideae</taxon>
        <taxon>Potheae</taxon>
        <taxon>Anthurium</taxon>
    </lineage>
</organism>
<evidence type="ECO:0000256" key="5">
    <source>
        <dbReference type="ARBA" id="ARBA00025642"/>
    </source>
</evidence>
<keyword evidence="2" id="KW-0378">Hydrolase</keyword>
<feature type="short sequence motif" description="DGA/G" evidence="6">
    <location>
        <begin position="245"/>
        <end position="247"/>
    </location>
</feature>
<keyword evidence="4" id="KW-0443">Lipid metabolism</keyword>
<evidence type="ECO:0000256" key="6">
    <source>
        <dbReference type="PROSITE-ProRule" id="PRU01161"/>
    </source>
</evidence>
<dbReference type="InterPro" id="IPR002641">
    <property type="entry name" value="PNPLA_dom"/>
</dbReference>
<dbReference type="PANTHER" id="PTHR32241:SF12">
    <property type="entry name" value="OS03G0784100 PROTEIN"/>
    <property type="match status" value="1"/>
</dbReference>
<evidence type="ECO:0000256" key="2">
    <source>
        <dbReference type="ARBA" id="ARBA00022801"/>
    </source>
</evidence>
<evidence type="ECO:0000256" key="3">
    <source>
        <dbReference type="ARBA" id="ARBA00022963"/>
    </source>
</evidence>
<comment type="similarity">
    <text evidence="1">Belongs to the patatin family.</text>
</comment>
<accession>A0A1D1XL01</accession>
<dbReference type="SUPFAM" id="SSF52151">
    <property type="entry name" value="FabD/lysophospholipase-like"/>
    <property type="match status" value="1"/>
</dbReference>
<dbReference type="InterPro" id="IPR016035">
    <property type="entry name" value="Acyl_Trfase/lysoPLipase"/>
</dbReference>
<dbReference type="PROSITE" id="PS51635">
    <property type="entry name" value="PNPLA"/>
    <property type="match status" value="1"/>
</dbReference>
<proteinExistence type="inferred from homology"/>
<gene>
    <name evidence="8" type="primary">PATA3_10</name>
    <name evidence="8" type="ORF">g.110021</name>
</gene>
<sequence>THTHTHRATFAAAAAMEPGFDVDKVSYEIFSILESNFLFGAGASPAPAFSAKPPFPTARVRILSVDASGATDGLLAATSLARLEASLKKLSGDPSARIADFFDVAAGSGAGGVLVALLFTRGPGGCPLFSAAEALGFLARNRRALQPTRRSRPGISGMFRRKGGGGGSLDRVLRQVFPEATLRETVKPVLIPCYDLGTRAPFLFSRADAVETEGYNFLMREVCAATVGPAEMRSVDGATAIAAVDGGAATANPAAAAVTHVLNNRKEFPFVSGVGDLLVVSLGNGESAAQPLGDQRRRRALPSPSEIVQIAGEGAADMVWHQLIGTACQLSLAVAPQCCLGMQTGRFMVGSIVDSNLIGIHPNLITIYRLYSI</sequence>
<comment type="function">
    <text evidence="5">Possesses non-specific lipolytic acyl hydrolase (LAH) activity. Hydrolyzes phospholipids as well as galactolipids. May play a role in disease resistance.</text>
</comment>
<evidence type="ECO:0000256" key="4">
    <source>
        <dbReference type="ARBA" id="ARBA00023098"/>
    </source>
</evidence>
<keyword evidence="3" id="KW-0442">Lipid degradation</keyword>
<name>A0A1D1XL01_9ARAE</name>
<dbReference type="GO" id="GO:0016042">
    <property type="term" value="P:lipid catabolic process"/>
    <property type="evidence" value="ECO:0007669"/>
    <property type="project" value="UniProtKB-KW"/>
</dbReference>
<dbReference type="Gene3D" id="3.40.1090.10">
    <property type="entry name" value="Cytosolic phospholipase A2 catalytic domain"/>
    <property type="match status" value="1"/>
</dbReference>
<feature type="domain" description="PNPLA" evidence="7">
    <location>
        <begin position="64"/>
        <end position="258"/>
    </location>
</feature>